<feature type="compositionally biased region" description="Low complexity" evidence="1">
    <location>
        <begin position="168"/>
        <end position="178"/>
    </location>
</feature>
<dbReference type="Pfam" id="PF04294">
    <property type="entry name" value="VanW"/>
    <property type="match status" value="1"/>
</dbReference>
<name>A0A177YKF9_9NOCA</name>
<feature type="region of interest" description="Disordered" evidence="1">
    <location>
        <begin position="1"/>
        <end position="185"/>
    </location>
</feature>
<feature type="compositionally biased region" description="Low complexity" evidence="1">
    <location>
        <begin position="751"/>
        <end position="765"/>
    </location>
</feature>
<dbReference type="EMBL" id="LVHI01000006">
    <property type="protein sequence ID" value="OAK56037.1"/>
    <property type="molecule type" value="Genomic_DNA"/>
</dbReference>
<evidence type="ECO:0000313" key="4">
    <source>
        <dbReference type="Proteomes" id="UP000077519"/>
    </source>
</evidence>
<feature type="compositionally biased region" description="Pro residues" evidence="1">
    <location>
        <begin position="766"/>
        <end position="779"/>
    </location>
</feature>
<feature type="region of interest" description="Disordered" evidence="1">
    <location>
        <begin position="739"/>
        <end position="779"/>
    </location>
</feature>
<dbReference type="PANTHER" id="PTHR35788">
    <property type="entry name" value="EXPORTED PROTEIN-RELATED"/>
    <property type="match status" value="1"/>
</dbReference>
<dbReference type="InterPro" id="IPR007391">
    <property type="entry name" value="Vancomycin_resist_VanW"/>
</dbReference>
<dbReference type="Proteomes" id="UP000077519">
    <property type="component" value="Unassembled WGS sequence"/>
</dbReference>
<dbReference type="Pfam" id="PF12229">
    <property type="entry name" value="PG_binding_4"/>
    <property type="match status" value="2"/>
</dbReference>
<feature type="compositionally biased region" description="Pro residues" evidence="1">
    <location>
        <begin position="152"/>
        <end position="167"/>
    </location>
</feature>
<keyword evidence="4" id="KW-1185">Reference proteome</keyword>
<evidence type="ECO:0000259" key="2">
    <source>
        <dbReference type="Pfam" id="PF12229"/>
    </source>
</evidence>
<organism evidence="3 4">
    <name type="scientific">Rhodococcoides kyotonense</name>
    <dbReference type="NCBI Taxonomy" id="398843"/>
    <lineage>
        <taxon>Bacteria</taxon>
        <taxon>Bacillati</taxon>
        <taxon>Actinomycetota</taxon>
        <taxon>Actinomycetes</taxon>
        <taxon>Mycobacteriales</taxon>
        <taxon>Nocardiaceae</taxon>
        <taxon>Rhodococcoides</taxon>
    </lineage>
</organism>
<evidence type="ECO:0000256" key="1">
    <source>
        <dbReference type="SAM" id="MobiDB-lite"/>
    </source>
</evidence>
<dbReference type="PANTHER" id="PTHR35788:SF1">
    <property type="entry name" value="EXPORTED PROTEIN"/>
    <property type="match status" value="1"/>
</dbReference>
<dbReference type="AlphaFoldDB" id="A0A177YKF9"/>
<comment type="caution">
    <text evidence="3">The sequence shown here is derived from an EMBL/GenBank/DDBJ whole genome shotgun (WGS) entry which is preliminary data.</text>
</comment>
<protein>
    <recommendedName>
        <fullName evidence="2">YoaR-like putative peptidoglycan binding domain-containing protein</fullName>
    </recommendedName>
</protein>
<accession>A0A177YKF9</accession>
<dbReference type="InterPro" id="IPR022029">
    <property type="entry name" value="YoaR-like_PG-bd"/>
</dbReference>
<sequence length="779" mass="80574">MDCWGFGRAENVSVGGDGRDRRGDQPDPDEGTSAGQDAAPDVPPYDAPTEVLRAIDPNEPAPETAPEKPVAGQHEAPVDPPTEAYSALAPSDAATPDDVDSAAPTVAQPAVPQSDAQQPETPGPETTQTETLQPEKLEPGTSEPETLRPETPEPATPEPATPAPATPEPETLAPAAPAQQSEADGPSKRVKIAVVAGAAVAILGVFYTADMLSTSGSVPRGVTVAGISVGGLSHDDAEERLQSELGARVDQPVRVIAGDQDLELVPAAAGLDVDWASTLDRAGSQPINPFTRLASFFTDREIGVQSTVDEPALDAAVESIRAQTDRQPTEGDVVFEGSTPVAVTPAPGQSVDVTAARDEIESNWAFGTVELPVETVDVTVHQDEVDRVLRDVATPAVSAPVVFTGRGDATAVLAPDAIASVVSFEPDGNGALAERYDAQAATAILAPQLASTETQPKDASFALGGGAPTVVPGVVGELVQWPKTLEQLPTLLGSSDSRSTEAVYDQAQPALTTEGAQALGINEVIGEFTTGGFEYASGVNIRLTADIVNGALVKPGETFSLNEYTGPRGSAQGFVESGIIDNGRPDRAVGGGISQFATTLYNASYFGGMEDAGHTEHSYYISRYPEAREATVFEGAIDLKFTNPTKTGVLIESFGTSSNVTVRLWGTKTVDVESITGPRTNPTSPNTITLPAGSACVPSSGGPGFTASDTRVITDVASGNEISRNTRTVKYDPIPIVRCVSAEPEPEPEAPADSPSEETPANRPAPAEPPAATPPPDGE</sequence>
<feature type="domain" description="YoaR-like putative peptidoglycan binding" evidence="2">
    <location>
        <begin position="416"/>
        <end position="498"/>
    </location>
</feature>
<evidence type="ECO:0000313" key="3">
    <source>
        <dbReference type="EMBL" id="OAK56037.1"/>
    </source>
</evidence>
<dbReference type="InterPro" id="IPR052913">
    <property type="entry name" value="Glycopeptide_resist_protein"/>
</dbReference>
<feature type="domain" description="YoaR-like putative peptidoglycan binding" evidence="2">
    <location>
        <begin position="288"/>
        <end position="363"/>
    </location>
</feature>
<gene>
    <name evidence="3" type="ORF">A3K89_17685</name>
</gene>
<feature type="compositionally biased region" description="Low complexity" evidence="1">
    <location>
        <begin position="102"/>
        <end position="132"/>
    </location>
</feature>
<proteinExistence type="predicted"/>
<reference evidence="3 4" key="1">
    <citation type="submission" date="2016-03" db="EMBL/GenBank/DDBJ databases">
        <title>Genome sequence of Rhodococcus kyotonensis KB10.</title>
        <authorList>
            <person name="Jeong H."/>
            <person name="Hong C.E."/>
            <person name="Jo S.H."/>
            <person name="Park J.M."/>
        </authorList>
    </citation>
    <scope>NUCLEOTIDE SEQUENCE [LARGE SCALE GENOMIC DNA]</scope>
    <source>
        <strain evidence="3 4">KB10</strain>
    </source>
</reference>